<proteinExistence type="predicted"/>
<name>A0A6G0W3M4_APHCR</name>
<keyword evidence="3" id="KW-1185">Reference proteome</keyword>
<organism evidence="2 3">
    <name type="scientific">Aphis craccivora</name>
    <name type="common">Cowpea aphid</name>
    <dbReference type="NCBI Taxonomy" id="307492"/>
    <lineage>
        <taxon>Eukaryota</taxon>
        <taxon>Metazoa</taxon>
        <taxon>Ecdysozoa</taxon>
        <taxon>Arthropoda</taxon>
        <taxon>Hexapoda</taxon>
        <taxon>Insecta</taxon>
        <taxon>Pterygota</taxon>
        <taxon>Neoptera</taxon>
        <taxon>Paraneoptera</taxon>
        <taxon>Hemiptera</taxon>
        <taxon>Sternorrhyncha</taxon>
        <taxon>Aphidomorpha</taxon>
        <taxon>Aphidoidea</taxon>
        <taxon>Aphididae</taxon>
        <taxon>Aphidini</taxon>
        <taxon>Aphis</taxon>
        <taxon>Aphis</taxon>
    </lineage>
</organism>
<dbReference type="InterPro" id="IPR052560">
    <property type="entry name" value="RdDP_mobile_element"/>
</dbReference>
<sequence length="435" mass="49938">MALTSFAENGFQRNMKTTAVLVDLSAAYDTVWRTGLLTKILQLFPCLTLYKLLNNMSCNRMFTVHLGELQSKVHRLNNGLPQATHSRKFIYADDITLASQYNKFEVTEEILTNDLKLISDYLHKWRLIPNTDKTVVTTFHLNNRLSKYKLQIKFGGKSLEYDPTPKYLGVTLDRQLTYKHHIENTAVKLKTRNNIIHKLAGSSWGAAMPTLRTSALALVYSAAEYASPVWLNSSHCSKIDVQLNHSMRIISGTVKSTPIEWLPVLCNILPPHIRRKKAACREWSKYLSNTSLPLNQDTSNHNLRLKSRKPAYLNTTRLIDNLYDGMDEWRLEWQNSIIDKYSLIRSLDSPVPGQQLARHEWVTLNRLRIGHGRSGEMLHKLKMRDSPGCDCDHPLQFISHIISDCPLRAFNGTVEELHYATDNAVKWIRTLDIQL</sequence>
<dbReference type="PANTHER" id="PTHR36688:SF2">
    <property type="entry name" value="ENDONUCLEASE_EXONUCLEASE_PHOSPHATASE DOMAIN-CONTAINING PROTEIN"/>
    <property type="match status" value="1"/>
</dbReference>
<dbReference type="AlphaFoldDB" id="A0A6G0W3M4"/>
<dbReference type="OrthoDB" id="6625462at2759"/>
<protein>
    <recommendedName>
        <fullName evidence="1">Reverse transcriptase domain-containing protein</fullName>
    </recommendedName>
</protein>
<reference evidence="2 3" key="1">
    <citation type="submission" date="2019-08" db="EMBL/GenBank/DDBJ databases">
        <title>Whole genome of Aphis craccivora.</title>
        <authorList>
            <person name="Voronova N.V."/>
            <person name="Shulinski R.S."/>
            <person name="Bandarenka Y.V."/>
            <person name="Zhorov D.G."/>
            <person name="Warner D."/>
        </authorList>
    </citation>
    <scope>NUCLEOTIDE SEQUENCE [LARGE SCALE GENOMIC DNA]</scope>
    <source>
        <strain evidence="2">180601</strain>
        <tissue evidence="2">Whole Body</tissue>
    </source>
</reference>
<gene>
    <name evidence="2" type="ORF">FWK35_00024114</name>
</gene>
<accession>A0A6G0W3M4</accession>
<feature type="domain" description="Reverse transcriptase" evidence="1">
    <location>
        <begin position="1"/>
        <end position="172"/>
    </location>
</feature>
<evidence type="ECO:0000259" key="1">
    <source>
        <dbReference type="PROSITE" id="PS50878"/>
    </source>
</evidence>
<dbReference type="InterPro" id="IPR000477">
    <property type="entry name" value="RT_dom"/>
</dbReference>
<dbReference type="PROSITE" id="PS50878">
    <property type="entry name" value="RT_POL"/>
    <property type="match status" value="1"/>
</dbReference>
<comment type="caution">
    <text evidence="2">The sequence shown here is derived from an EMBL/GenBank/DDBJ whole genome shotgun (WGS) entry which is preliminary data.</text>
</comment>
<evidence type="ECO:0000313" key="3">
    <source>
        <dbReference type="Proteomes" id="UP000478052"/>
    </source>
</evidence>
<dbReference type="Proteomes" id="UP000478052">
    <property type="component" value="Unassembled WGS sequence"/>
</dbReference>
<evidence type="ECO:0000313" key="2">
    <source>
        <dbReference type="EMBL" id="KAF0721713.1"/>
    </source>
</evidence>
<dbReference type="EMBL" id="VUJU01009137">
    <property type="protein sequence ID" value="KAF0721713.1"/>
    <property type="molecule type" value="Genomic_DNA"/>
</dbReference>
<dbReference type="PANTHER" id="PTHR36688">
    <property type="entry name" value="ENDO/EXONUCLEASE/PHOSPHATASE DOMAIN-CONTAINING PROTEIN"/>
    <property type="match status" value="1"/>
</dbReference>